<reference evidence="1 2" key="1">
    <citation type="journal article" date="2018" name="Arch. Microbiol.">
        <title>New insights into the metabolic potential of the phototrophic purple bacterium Rhodopila globiformis DSM 161(T) from its draft genome sequence and evidence for a vanadium-dependent nitrogenase.</title>
        <authorList>
            <person name="Imhoff J.F."/>
            <person name="Rahn T."/>
            <person name="Kunzel S."/>
            <person name="Neulinger S.C."/>
        </authorList>
    </citation>
    <scope>NUCLEOTIDE SEQUENCE [LARGE SCALE GENOMIC DNA]</scope>
    <source>
        <strain evidence="1 2">DSM 161</strain>
    </source>
</reference>
<keyword evidence="2" id="KW-1185">Reference proteome</keyword>
<dbReference type="AlphaFoldDB" id="A0A2S6N249"/>
<evidence type="ECO:0008006" key="3">
    <source>
        <dbReference type="Google" id="ProtNLM"/>
    </source>
</evidence>
<dbReference type="EMBL" id="NHRY01000239">
    <property type="protein sequence ID" value="PPQ28682.1"/>
    <property type="molecule type" value="Genomic_DNA"/>
</dbReference>
<comment type="caution">
    <text evidence="1">The sequence shown here is derived from an EMBL/GenBank/DDBJ whole genome shotgun (WGS) entry which is preliminary data.</text>
</comment>
<accession>A0A2S6N249</accession>
<evidence type="ECO:0000313" key="1">
    <source>
        <dbReference type="EMBL" id="PPQ28682.1"/>
    </source>
</evidence>
<dbReference type="RefSeq" id="WP_104521273.1">
    <property type="nucleotide sequence ID" value="NZ_NHRY01000239.1"/>
</dbReference>
<dbReference type="OrthoDB" id="7432864at2"/>
<gene>
    <name evidence="1" type="ORF">CCS01_23585</name>
</gene>
<proteinExistence type="predicted"/>
<name>A0A2S6N249_RHOGL</name>
<evidence type="ECO:0000313" key="2">
    <source>
        <dbReference type="Proteomes" id="UP000239724"/>
    </source>
</evidence>
<protein>
    <recommendedName>
        <fullName evidence="3">Growth inhibitor PemK</fullName>
    </recommendedName>
</protein>
<sequence length="147" mass="16463">MPLPDPKLGLVVHYGFVWAGLGRGRPPDAGKDRPCLIVDLERVEEPELPGRSIVRVTYLPISHVTPGRDEQGIAIPPRVAQHLGLTTQQSYIYTSYAVEDDWPFDLARVPGANDRFDYGFVPPRLFAAVAADFRHYLAVHPDASYRR</sequence>
<dbReference type="Proteomes" id="UP000239724">
    <property type="component" value="Unassembled WGS sequence"/>
</dbReference>
<organism evidence="1 2">
    <name type="scientific">Rhodopila globiformis</name>
    <name type="common">Rhodopseudomonas globiformis</name>
    <dbReference type="NCBI Taxonomy" id="1071"/>
    <lineage>
        <taxon>Bacteria</taxon>
        <taxon>Pseudomonadati</taxon>
        <taxon>Pseudomonadota</taxon>
        <taxon>Alphaproteobacteria</taxon>
        <taxon>Acetobacterales</taxon>
        <taxon>Acetobacteraceae</taxon>
        <taxon>Rhodopila</taxon>
    </lineage>
</organism>